<name>A0AAJ7X4I3_PETMA</name>
<dbReference type="NCBIfam" id="TIGR00080">
    <property type="entry name" value="pimt"/>
    <property type="match status" value="1"/>
</dbReference>
<accession>A0AAJ7X4I3</accession>
<dbReference type="GO" id="GO:0004719">
    <property type="term" value="F:protein-L-isoaspartate (D-aspartate) O-methyltransferase activity"/>
    <property type="evidence" value="ECO:0007669"/>
    <property type="project" value="UniProtKB-UniRule"/>
</dbReference>
<dbReference type="Proteomes" id="UP001318040">
    <property type="component" value="Chromosome 33"/>
</dbReference>
<evidence type="ECO:0000256" key="7">
    <source>
        <dbReference type="ARBA" id="ARBA00022691"/>
    </source>
</evidence>
<evidence type="ECO:0000256" key="5">
    <source>
        <dbReference type="ARBA" id="ARBA00022603"/>
    </source>
</evidence>
<evidence type="ECO:0000256" key="1">
    <source>
        <dbReference type="ARBA" id="ARBA00004514"/>
    </source>
</evidence>
<organism evidence="10 11">
    <name type="scientific">Petromyzon marinus</name>
    <name type="common">Sea lamprey</name>
    <dbReference type="NCBI Taxonomy" id="7757"/>
    <lineage>
        <taxon>Eukaryota</taxon>
        <taxon>Metazoa</taxon>
        <taxon>Chordata</taxon>
        <taxon>Craniata</taxon>
        <taxon>Vertebrata</taxon>
        <taxon>Cyclostomata</taxon>
        <taxon>Hyperoartia</taxon>
        <taxon>Petromyzontiformes</taxon>
        <taxon>Petromyzontidae</taxon>
        <taxon>Petromyzon</taxon>
    </lineage>
</organism>
<dbReference type="PANTHER" id="PTHR11579:SF7">
    <property type="entry name" value="PROTEIN-L-ISOASPARTATE(D-ASPARTATE) O-METHYLTRANSFERASE"/>
    <property type="match status" value="1"/>
</dbReference>
<dbReference type="InterPro" id="IPR000682">
    <property type="entry name" value="PCMT"/>
</dbReference>
<dbReference type="CDD" id="cd02440">
    <property type="entry name" value="AdoMet_MTases"/>
    <property type="match status" value="1"/>
</dbReference>
<dbReference type="InterPro" id="IPR029063">
    <property type="entry name" value="SAM-dependent_MTases_sf"/>
</dbReference>
<dbReference type="PANTHER" id="PTHR11579">
    <property type="entry name" value="PROTEIN-L-ISOASPARTATE O-METHYLTRANSFERASE"/>
    <property type="match status" value="1"/>
</dbReference>
<evidence type="ECO:0000313" key="10">
    <source>
        <dbReference type="Proteomes" id="UP001318040"/>
    </source>
</evidence>
<comment type="subcellular location">
    <subcellularLocation>
        <location evidence="1">Cytoplasm</location>
        <location evidence="1">Cytosol</location>
    </subcellularLocation>
</comment>
<comment type="similarity">
    <text evidence="2 9">Belongs to the methyltransferase superfamily. L-isoaspartyl/D-aspartyl protein methyltransferase family.</text>
</comment>
<dbReference type="PROSITE" id="PS01279">
    <property type="entry name" value="PCMT"/>
    <property type="match status" value="1"/>
</dbReference>
<evidence type="ECO:0000256" key="9">
    <source>
        <dbReference type="RuleBase" id="RU003802"/>
    </source>
</evidence>
<evidence type="ECO:0000256" key="2">
    <source>
        <dbReference type="ARBA" id="ARBA00005369"/>
    </source>
</evidence>
<dbReference type="KEGG" id="pmrn:116948427"/>
<keyword evidence="10" id="KW-1185">Reference proteome</keyword>
<evidence type="ECO:0000256" key="3">
    <source>
        <dbReference type="ARBA" id="ARBA00011245"/>
    </source>
</evidence>
<proteinExistence type="inferred from homology"/>
<sequence length="227" mass="24372">MGCPTADDHVLGSQPRHQCQHENSFASSERVIGAMLATDRGLYTLMNPYEDLPQPIGYYATISAPRMHAFALELLQDRLQEGASALDVGSGSGYLTACLARMVGLRGRVIGVEHISGLVDDSLENITRDDPSLISLGRVSIKLGDGRLGYLEGAPYDAIHVGAAAAIVPPALLDQLKPGGRLVLPVGTAGGDQMLEQHDKLEDGTIRSKPLMSVMYVPLTDRDKQWP</sequence>
<protein>
    <recommendedName>
        <fullName evidence="9">Protein-L-isoaspartate O-methyltransferase</fullName>
        <ecNumber evidence="9">2.1.1.77</ecNumber>
    </recommendedName>
</protein>
<evidence type="ECO:0000256" key="8">
    <source>
        <dbReference type="ARBA" id="ARBA00035815"/>
    </source>
</evidence>
<keyword evidence="4" id="KW-0963">Cytoplasm</keyword>
<evidence type="ECO:0000256" key="4">
    <source>
        <dbReference type="ARBA" id="ARBA00022490"/>
    </source>
</evidence>
<keyword evidence="6 9" id="KW-0808">Transferase</keyword>
<keyword evidence="5 9" id="KW-0489">Methyltransferase</keyword>
<dbReference type="Gene3D" id="3.40.50.150">
    <property type="entry name" value="Vaccinia Virus protein VP39"/>
    <property type="match status" value="1"/>
</dbReference>
<dbReference type="FunFam" id="3.40.50.150:FF:000027">
    <property type="entry name" value="Protein-L-isoaspartate O-methyltransferase"/>
    <property type="match status" value="1"/>
</dbReference>
<dbReference type="AlphaFoldDB" id="A0AAJ7X4I3"/>
<dbReference type="GO" id="GO:0005829">
    <property type="term" value="C:cytosol"/>
    <property type="evidence" value="ECO:0007669"/>
    <property type="project" value="UniProtKB-SubCell"/>
</dbReference>
<comment type="subunit">
    <text evidence="3">Monomer.</text>
</comment>
<gene>
    <name evidence="11" type="primary">LOC116948427</name>
</gene>
<evidence type="ECO:0000256" key="6">
    <source>
        <dbReference type="ARBA" id="ARBA00022679"/>
    </source>
</evidence>
<keyword evidence="7 9" id="KW-0949">S-adenosyl-L-methionine</keyword>
<dbReference type="Pfam" id="PF01135">
    <property type="entry name" value="PCMT"/>
    <property type="match status" value="1"/>
</dbReference>
<evidence type="ECO:0000313" key="11">
    <source>
        <dbReference type="RefSeq" id="XP_032820985.1"/>
    </source>
</evidence>
<dbReference type="SUPFAM" id="SSF53335">
    <property type="entry name" value="S-adenosyl-L-methionine-dependent methyltransferases"/>
    <property type="match status" value="1"/>
</dbReference>
<dbReference type="RefSeq" id="XP_032820985.1">
    <property type="nucleotide sequence ID" value="XM_032965094.1"/>
</dbReference>
<reference evidence="11" key="1">
    <citation type="submission" date="2025-08" db="UniProtKB">
        <authorList>
            <consortium name="RefSeq"/>
        </authorList>
    </citation>
    <scope>IDENTIFICATION</scope>
    <source>
        <tissue evidence="11">Sperm</tissue>
    </source>
</reference>
<dbReference type="GO" id="GO:0032259">
    <property type="term" value="P:methylation"/>
    <property type="evidence" value="ECO:0007669"/>
    <property type="project" value="UniProtKB-KW"/>
</dbReference>
<dbReference type="EC" id="2.1.1.77" evidence="9"/>
<comment type="catalytic activity">
    <reaction evidence="8">
        <text>[protein]-L-isoaspartate + S-adenosyl-L-methionine = [protein]-L-isoaspartate alpha-methyl ester + S-adenosyl-L-homocysteine</text>
        <dbReference type="Rhea" id="RHEA:12705"/>
        <dbReference type="Rhea" id="RHEA-COMP:12143"/>
        <dbReference type="Rhea" id="RHEA-COMP:12144"/>
        <dbReference type="ChEBI" id="CHEBI:57856"/>
        <dbReference type="ChEBI" id="CHEBI:59789"/>
        <dbReference type="ChEBI" id="CHEBI:90596"/>
        <dbReference type="ChEBI" id="CHEBI:90598"/>
        <dbReference type="EC" id="2.1.1.77"/>
    </reaction>
    <physiologicalReaction direction="left-to-right" evidence="8">
        <dbReference type="Rhea" id="RHEA:12706"/>
    </physiologicalReaction>
</comment>